<dbReference type="PANTHER" id="PTHR24359">
    <property type="entry name" value="SERINE/THREONINE-PROTEIN KINASE SBK1"/>
    <property type="match status" value="1"/>
</dbReference>
<dbReference type="SUPFAM" id="SSF52540">
    <property type="entry name" value="P-loop containing nucleoside triphosphate hydrolases"/>
    <property type="match status" value="1"/>
</dbReference>
<evidence type="ECO:0000259" key="2">
    <source>
        <dbReference type="PROSITE" id="PS50011"/>
    </source>
</evidence>
<organism evidence="3 4">
    <name type="scientific">Pedobacter suwonensis</name>
    <dbReference type="NCBI Taxonomy" id="332999"/>
    <lineage>
        <taxon>Bacteria</taxon>
        <taxon>Pseudomonadati</taxon>
        <taxon>Bacteroidota</taxon>
        <taxon>Sphingobacteriia</taxon>
        <taxon>Sphingobacteriales</taxon>
        <taxon>Sphingobacteriaceae</taxon>
        <taxon>Pedobacter</taxon>
    </lineage>
</organism>
<keyword evidence="1" id="KW-0067">ATP-binding</keyword>
<keyword evidence="1" id="KW-0547">Nucleotide-binding</keyword>
<evidence type="ECO:0000313" key="3">
    <source>
        <dbReference type="EMBL" id="SFA50185.1"/>
    </source>
</evidence>
<dbReference type="GO" id="GO:0004674">
    <property type="term" value="F:protein serine/threonine kinase activity"/>
    <property type="evidence" value="ECO:0007669"/>
    <property type="project" value="TreeGrafter"/>
</dbReference>
<dbReference type="OrthoDB" id="2080613at2"/>
<keyword evidence="3" id="KW-0418">Kinase</keyword>
<dbReference type="Proteomes" id="UP000198836">
    <property type="component" value="Unassembled WGS sequence"/>
</dbReference>
<dbReference type="Gene3D" id="1.10.510.10">
    <property type="entry name" value="Transferase(Phosphotransferase) domain 1"/>
    <property type="match status" value="1"/>
</dbReference>
<dbReference type="InterPro" id="IPR027417">
    <property type="entry name" value="P-loop_NTPase"/>
</dbReference>
<dbReference type="Pfam" id="PF00069">
    <property type="entry name" value="Pkinase"/>
    <property type="match status" value="1"/>
</dbReference>
<dbReference type="RefSeq" id="WP_090983834.1">
    <property type="nucleotide sequence ID" value="NZ_FOJM01000009.1"/>
</dbReference>
<reference evidence="4" key="1">
    <citation type="submission" date="2016-10" db="EMBL/GenBank/DDBJ databases">
        <authorList>
            <person name="Varghese N."/>
            <person name="Submissions S."/>
        </authorList>
    </citation>
    <scope>NUCLEOTIDE SEQUENCE [LARGE SCALE GENOMIC DNA]</scope>
    <source>
        <strain evidence="4">DSM 18130</strain>
    </source>
</reference>
<proteinExistence type="predicted"/>
<feature type="binding site" evidence="1">
    <location>
        <position position="84"/>
    </location>
    <ligand>
        <name>ATP</name>
        <dbReference type="ChEBI" id="CHEBI:30616"/>
    </ligand>
</feature>
<evidence type="ECO:0000256" key="1">
    <source>
        <dbReference type="PROSITE-ProRule" id="PRU10141"/>
    </source>
</evidence>
<dbReference type="InterPro" id="IPR011009">
    <property type="entry name" value="Kinase-like_dom_sf"/>
</dbReference>
<accession>A0A1I0TEJ5</accession>
<keyword evidence="3" id="KW-0808">Transferase</keyword>
<gene>
    <name evidence="3" type="ORF">SAMN04488511_1097</name>
</gene>
<protein>
    <submittedName>
        <fullName evidence="3">Protein kinase domain-containing protein</fullName>
    </submittedName>
</protein>
<dbReference type="InterPro" id="IPR017441">
    <property type="entry name" value="Protein_kinase_ATP_BS"/>
</dbReference>
<name>A0A1I0TEJ5_9SPHI</name>
<dbReference type="SUPFAM" id="SSF56112">
    <property type="entry name" value="Protein kinase-like (PK-like)"/>
    <property type="match status" value="1"/>
</dbReference>
<dbReference type="Pfam" id="PF24389">
    <property type="entry name" value="ORC-CDC6-like"/>
    <property type="match status" value="1"/>
</dbReference>
<sequence length="1225" mass="139663">MKDKFSCFLHPKKDDYIEKSLNDKCPDCNLPYGFPLQEDFMPEKINEFKILQPLGRGFYGATYLAEKESKIRTKKVVLKIVPKKIYELFEKDFYNECKIHVEAAVEADHIANVDDAFEEDVEFKNGERIDCYVAILDYIEGQTLKSFISANSTIPIHTIAQIAIDCLQILSELYKKNIFHNDLHLGNLIVCDLKRSSYRQGEINGAIKVYVIDFGSSGSKSQSNTETDRLGDLHWVAKILETLSKKIQDSPGTSEERDFRLALLLDERAKVIFPSVSSQRVFSFEEVITHIRQVFSQVTSPWKNPLELRSFNDSYNAQTLSPWFVPYLLVDDEDKWISEITSRGPQVITGMRGCGKTMLLRALQFHARATPQNDTEKKDSSTILERLHKENYLGIYISCTRLLDTLGSHDQSLNSPFERLFVAYSLEALNAIRHLRELKAESIKPDAFKIIANVIESNINNCQILKEAFSEYEIEKALGKILNNLSKGEHNLKISSNPAIVFNELANAIKDCSFDWSSTYVHFLLDDVSTRFLNDQNIISLVSSLLFQSETCAFKFTTEAQTLEMVINSPGNIEQARVGRDYQIFDLGEQVNNKIHKNKNEGISFVEKILFKRSIYHSNHPKNISPSELLGNQTLQTIAVSIAKEGKSSSKKTIYHGITAIAGVCVGDIGDIITLYEKILKNWKTNTLLPINSKAQNEAYLELCNSRIFDINRRSTKLFDFAESFAEAAHHLLVQSYKKSKSSNKLRLRQYSSIFINISNGDVDQQNRQVRELIDAGIFNFSGGPEASRTNRQGLNPQQQYKLTFRKIYGLNKHIGLSQSDRFELSGEALEKWLNNPKDGKEILIRNLARDTVYDEVDALDSGETNFVGDKGYQTNLFDNVKFHNIDRPIHQDSLTFLEDRLPCIYSQEISIAALKKISHYISSYGFEYATLASAKNILSLKALSSIFIKFDEIGQKKRIKELANKFKLKSSEIDYKSFDPQKSLIQKSTLIDITGIPQSLIFKLVTNSLNTIDEVSIALTKAKKYYPLNEDITNILEKNKELEDKTEILKSISEVLKGEVGPYKIIPLLPVETNHSIRRVLVAFASAKHERLYSLLDEREFDRIVIITPKGKSSRNRLARIAAEIALTRFNNCELHEIDENSIDDTINFIAQQYQTYFINQNFSIEIALSGNKIQALSAAIVSQSLKINQCWYIQPSKWDIKRFTKGAEKTNIYTVKINHGKRR</sequence>
<dbReference type="AlphaFoldDB" id="A0A1I0TEJ5"/>
<dbReference type="SMART" id="SM00220">
    <property type="entry name" value="S_TKc"/>
    <property type="match status" value="1"/>
</dbReference>
<dbReference type="PROSITE" id="PS50011">
    <property type="entry name" value="PROTEIN_KINASE_DOM"/>
    <property type="match status" value="1"/>
</dbReference>
<dbReference type="PROSITE" id="PS00107">
    <property type="entry name" value="PROTEIN_KINASE_ATP"/>
    <property type="match status" value="1"/>
</dbReference>
<dbReference type="InterPro" id="IPR056955">
    <property type="entry name" value="ORC-CDC6-like"/>
</dbReference>
<dbReference type="STRING" id="332999.SAMN04488511_1097"/>
<evidence type="ECO:0000313" key="4">
    <source>
        <dbReference type="Proteomes" id="UP000198836"/>
    </source>
</evidence>
<keyword evidence="4" id="KW-1185">Reference proteome</keyword>
<feature type="domain" description="Protein kinase" evidence="2">
    <location>
        <begin position="48"/>
        <end position="393"/>
    </location>
</feature>
<dbReference type="InterPro" id="IPR000719">
    <property type="entry name" value="Prot_kinase_dom"/>
</dbReference>
<dbReference type="GO" id="GO:0005524">
    <property type="term" value="F:ATP binding"/>
    <property type="evidence" value="ECO:0007669"/>
    <property type="project" value="UniProtKB-UniRule"/>
</dbReference>
<dbReference type="PANTHER" id="PTHR24359:SF1">
    <property type="entry name" value="INHIBITOR OF NUCLEAR FACTOR KAPPA-B KINASE EPSILON SUBUNIT HOMOLOG 1-RELATED"/>
    <property type="match status" value="1"/>
</dbReference>
<dbReference type="EMBL" id="FOJM01000009">
    <property type="protein sequence ID" value="SFA50185.1"/>
    <property type="molecule type" value="Genomic_DNA"/>
</dbReference>